<dbReference type="Proteomes" id="UP001227192">
    <property type="component" value="Unassembled WGS sequence"/>
</dbReference>
<evidence type="ECO:0000256" key="1">
    <source>
        <dbReference type="SAM" id="MobiDB-lite"/>
    </source>
</evidence>
<keyword evidence="2" id="KW-0812">Transmembrane</keyword>
<evidence type="ECO:0000256" key="2">
    <source>
        <dbReference type="SAM" id="Phobius"/>
    </source>
</evidence>
<name>A0AAI9T7D2_PENTH</name>
<gene>
    <name evidence="3" type="ORF">VN97_g11830</name>
</gene>
<reference evidence="3" key="2">
    <citation type="journal article" date="2016" name="Fungal Biol.">
        <title>Ochratoxin A production by Penicillium thymicola.</title>
        <authorList>
            <person name="Nguyen H.D.T."/>
            <person name="McMullin D.R."/>
            <person name="Ponomareva E."/>
            <person name="Riley R."/>
            <person name="Pomraning K.R."/>
            <person name="Baker S.E."/>
            <person name="Seifert K.A."/>
        </authorList>
    </citation>
    <scope>NUCLEOTIDE SEQUENCE</scope>
    <source>
        <strain evidence="3">DAOM 180753</strain>
    </source>
</reference>
<feature type="region of interest" description="Disordered" evidence="1">
    <location>
        <begin position="53"/>
        <end position="91"/>
    </location>
</feature>
<protein>
    <recommendedName>
        <fullName evidence="5">Peroxin 22-like protein</fullName>
    </recommendedName>
</protein>
<proteinExistence type="predicted"/>
<reference evidence="3" key="1">
    <citation type="submission" date="2015-06" db="EMBL/GenBank/DDBJ databases">
        <authorList>
            <person name="Nguyen H."/>
        </authorList>
    </citation>
    <scope>NUCLEOTIDE SEQUENCE</scope>
    <source>
        <strain evidence="3">DAOM 180753</strain>
    </source>
</reference>
<feature type="compositionally biased region" description="Pro residues" evidence="1">
    <location>
        <begin position="71"/>
        <end position="85"/>
    </location>
</feature>
<dbReference type="EMBL" id="LACB01000720">
    <property type="protein sequence ID" value="KAJ9481641.1"/>
    <property type="molecule type" value="Genomic_DNA"/>
</dbReference>
<feature type="region of interest" description="Disordered" evidence="1">
    <location>
        <begin position="154"/>
        <end position="173"/>
    </location>
</feature>
<organism evidence="3 4">
    <name type="scientific">Penicillium thymicola</name>
    <dbReference type="NCBI Taxonomy" id="293382"/>
    <lineage>
        <taxon>Eukaryota</taxon>
        <taxon>Fungi</taxon>
        <taxon>Dikarya</taxon>
        <taxon>Ascomycota</taxon>
        <taxon>Pezizomycotina</taxon>
        <taxon>Eurotiomycetes</taxon>
        <taxon>Eurotiomycetidae</taxon>
        <taxon>Eurotiales</taxon>
        <taxon>Aspergillaceae</taxon>
        <taxon>Penicillium</taxon>
    </lineage>
</organism>
<keyword evidence="4" id="KW-1185">Reference proteome</keyword>
<evidence type="ECO:0000313" key="4">
    <source>
        <dbReference type="Proteomes" id="UP001227192"/>
    </source>
</evidence>
<keyword evidence="2" id="KW-1133">Transmembrane helix</keyword>
<accession>A0AAI9T7D2</accession>
<comment type="caution">
    <text evidence="3">The sequence shown here is derived from an EMBL/GenBank/DDBJ whole genome shotgun (WGS) entry which is preliminary data.</text>
</comment>
<feature type="transmembrane region" description="Helical" evidence="2">
    <location>
        <begin position="29"/>
        <end position="49"/>
    </location>
</feature>
<evidence type="ECO:0008006" key="5">
    <source>
        <dbReference type="Google" id="ProtNLM"/>
    </source>
</evidence>
<dbReference type="AlphaFoldDB" id="A0AAI9T7D2"/>
<keyword evidence="2" id="KW-0472">Membrane</keyword>
<evidence type="ECO:0000313" key="3">
    <source>
        <dbReference type="EMBL" id="KAJ9481641.1"/>
    </source>
</evidence>
<sequence length="436" mass="47142">MSFPQDPRRRRGGAGTGFSSTGGRTAIGYWLPLALTAGIATISIAAWIWSERNDDDDEDEDDRPHGDGRPYLPPVGPGSDHPPPSYTTGDYARSAGAEVLPGDASYDHSMMARMQGALRRTPSPQQIFDGASKRVVAGVTAAGAFVGGALTSIREDNKGEGDYEDHSRWSEEAQTRAHERSQQAAITPTMSGGLLSRPANILDKDKKVVVIVVSSVTSADDDEFPSEHASILSHLPEHLDLNTSKIFVLIYAPELKHAIKKGGVSPTLPSMTSSYSNIGTEEGASIGELASGDLAAVEPRQDDELEGTSRVFRTLYTQAQALVEKDSMIMPFSTPGGYVHLARHLFPELVYIQESLTGDQGEPAIHISQWVRQVIVVVGDEGGRGGLIDSDDESALGEKEDKWWKKEGVTGLGKRIDVVDVVRVGDDWRRRVRGLD</sequence>